<protein>
    <submittedName>
        <fullName evidence="2">Uncharacterized protein</fullName>
    </submittedName>
</protein>
<reference evidence="2" key="1">
    <citation type="submission" date="2022-08" db="EMBL/GenBank/DDBJ databases">
        <title>Novel sulfate-reducing endosymbionts in the free-living metamonad Anaeramoeba.</title>
        <authorList>
            <person name="Jerlstrom-Hultqvist J."/>
            <person name="Cepicka I."/>
            <person name="Gallot-Lavallee L."/>
            <person name="Salas-Leiva D."/>
            <person name="Curtis B.A."/>
            <person name="Zahonova K."/>
            <person name="Pipaliya S."/>
            <person name="Dacks J."/>
            <person name="Roger A.J."/>
        </authorList>
    </citation>
    <scope>NUCLEOTIDE SEQUENCE</scope>
    <source>
        <strain evidence="2">Schooner1</strain>
    </source>
</reference>
<feature type="compositionally biased region" description="Basic and acidic residues" evidence="1">
    <location>
        <begin position="440"/>
        <end position="449"/>
    </location>
</feature>
<feature type="compositionally biased region" description="Low complexity" evidence="1">
    <location>
        <begin position="1012"/>
        <end position="1022"/>
    </location>
</feature>
<evidence type="ECO:0000256" key="1">
    <source>
        <dbReference type="SAM" id="MobiDB-lite"/>
    </source>
</evidence>
<evidence type="ECO:0000313" key="3">
    <source>
        <dbReference type="Proteomes" id="UP001150062"/>
    </source>
</evidence>
<feature type="compositionally biased region" description="Polar residues" evidence="1">
    <location>
        <begin position="422"/>
        <end position="435"/>
    </location>
</feature>
<comment type="caution">
    <text evidence="2">The sequence shown here is derived from an EMBL/GenBank/DDBJ whole genome shotgun (WGS) entry which is preliminary data.</text>
</comment>
<feature type="region of interest" description="Disordered" evidence="1">
    <location>
        <begin position="659"/>
        <end position="700"/>
    </location>
</feature>
<proteinExistence type="predicted"/>
<sequence>MTHLTPNLAPFLEQFETNFSEESYLNTASSLCLQKLGSVYSLSKALSFFQTIFSSPKLTLKTLFGNGFVHLITSLNILSATERIKVKYEKLDLYQVSQNLTNYQNALVETFGYPRDPMFRVAALSGNEPSARWQFAESIVWLVTQIEKNGTTKDTQNQRRTIVIKEDFEELKLGKVLKKNTFQNPYWNKKTAMFKKSNEKMLKEKQEIDDILQQFVRKVLELQKTNKEKNELTDSNSNSEYFEESMLEKIEKLYQEFALKISDSDVLNIVNDMFVESFSEYSNITDDDQGSNFEDEGDDYNEELEDDEEEFEEEEEEEEELEELEDDKEDLEEKKVELEKGDNEEESEESEEDKEEVEEEVEEGKELEDEDVEEEEEFESENNEEEEEEEEEVSKSNTNEDDQEGEDGEDDEEEEEFESENNKVLSSIESIVFENSFSKSDSEFEKELELNNQKKKKKKKKIKNKKQNKKRNMKRLEYLIQKEKERIKKINFKIKTKQKEILNFKTKQKTNRKKSKMRKLKNKKKSKNKANFNKKKQKLSIIEPKNDSCFYSQSVVPFLIKEYNKNISILEIFFLLNVYDKWKNIDITLLEKKYQSMIKTNKKEFELCFSYAINFSRIGYACLPIRCWDTQSQKENSALIQIDKNNLLIFFDSNHNHNHNQNKNNTKNINNNDNNNKKRRNKKKNKNKSKNTNKNKNKNTNDNDDYYCYIEKNKLNNSHKKIIFKSKWNPKELIIYIDQRSNSKLLYFVDNKNEKACLIKTANLKMKFTIIFLFLIFNQSKGKNALIGKNPKIKYIDPQAIDTTVLPPSITPKRKISGNFFSFQKIIDDPNLSFLSLRSQMDDVLIASKSQNDCHLLYILICYFFEAKRLGRGGGKPDPIWNNIVKIYSPLNLKGGEKGKGKRKAERKKNKYNQSKKKNFKRSKKYSKIVKTNPKHKKRKDSKILNPDVRLVMSQSADDFFSSELQSSDLSGMLESITIIGGNSDSNGSSNSLNVSSQQDENGKKKRKERYNSNSSSSIEIYNTKKLSINNHENVENKEDDMKKNKLDSGSGSDSDYDYDSNSDHDSDSDSGSGYDSDSGSDSSPVSSSDPDSISDLEKKTKCYLNGMDNDLVIEKTKIEQNINSESTENYGTISDTFSFPDSFSDSD</sequence>
<feature type="region of interest" description="Disordered" evidence="1">
    <location>
        <begin position="281"/>
        <end position="474"/>
    </location>
</feature>
<feature type="compositionally biased region" description="Basic residues" evidence="1">
    <location>
        <begin position="900"/>
        <end position="941"/>
    </location>
</feature>
<dbReference type="Proteomes" id="UP001150062">
    <property type="component" value="Unassembled WGS sequence"/>
</dbReference>
<gene>
    <name evidence="2" type="ORF">M0813_27235</name>
</gene>
<accession>A0ABQ8XYJ3</accession>
<evidence type="ECO:0000313" key="2">
    <source>
        <dbReference type="EMBL" id="KAJ6237671.1"/>
    </source>
</evidence>
<feature type="region of interest" description="Disordered" evidence="1">
    <location>
        <begin position="981"/>
        <end position="1100"/>
    </location>
</feature>
<feature type="compositionally biased region" description="Basic residues" evidence="1">
    <location>
        <begin position="677"/>
        <end position="697"/>
    </location>
</feature>
<feature type="compositionally biased region" description="Low complexity" evidence="1">
    <location>
        <begin position="659"/>
        <end position="674"/>
    </location>
</feature>
<feature type="compositionally biased region" description="Basic and acidic residues" evidence="1">
    <location>
        <begin position="331"/>
        <end position="341"/>
    </location>
</feature>
<feature type="region of interest" description="Disordered" evidence="1">
    <location>
        <begin position="505"/>
        <end position="529"/>
    </location>
</feature>
<feature type="region of interest" description="Disordered" evidence="1">
    <location>
        <begin position="895"/>
        <end position="945"/>
    </location>
</feature>
<feature type="compositionally biased region" description="Acidic residues" evidence="1">
    <location>
        <begin position="285"/>
        <end position="330"/>
    </location>
</feature>
<feature type="compositionally biased region" description="Acidic residues" evidence="1">
    <location>
        <begin position="342"/>
        <end position="392"/>
    </location>
</feature>
<feature type="compositionally biased region" description="Basic residues" evidence="1">
    <location>
        <begin position="453"/>
        <end position="473"/>
    </location>
</feature>
<organism evidence="2 3">
    <name type="scientific">Anaeramoeba flamelloides</name>
    <dbReference type="NCBI Taxonomy" id="1746091"/>
    <lineage>
        <taxon>Eukaryota</taxon>
        <taxon>Metamonada</taxon>
        <taxon>Anaeramoebidae</taxon>
        <taxon>Anaeramoeba</taxon>
    </lineage>
</organism>
<feature type="compositionally biased region" description="Basic and acidic residues" evidence="1">
    <location>
        <begin position="1033"/>
        <end position="1047"/>
    </location>
</feature>
<name>A0ABQ8XYJ3_9EUKA</name>
<feature type="compositionally biased region" description="Low complexity" evidence="1">
    <location>
        <begin position="1070"/>
        <end position="1094"/>
    </location>
</feature>
<dbReference type="EMBL" id="JAOAOG010000239">
    <property type="protein sequence ID" value="KAJ6237671.1"/>
    <property type="molecule type" value="Genomic_DNA"/>
</dbReference>
<feature type="compositionally biased region" description="Basic residues" evidence="1">
    <location>
        <begin position="506"/>
        <end position="529"/>
    </location>
</feature>
<feature type="compositionally biased region" description="Acidic residues" evidence="1">
    <location>
        <begin position="399"/>
        <end position="419"/>
    </location>
</feature>
<keyword evidence="3" id="KW-1185">Reference proteome</keyword>
<feature type="compositionally biased region" description="Low complexity" evidence="1">
    <location>
        <begin position="981"/>
        <end position="997"/>
    </location>
</feature>